<protein>
    <submittedName>
        <fullName evidence="1">Uncharacterized protein</fullName>
    </submittedName>
</protein>
<comment type="caution">
    <text evidence="1">The sequence shown here is derived from an EMBL/GenBank/DDBJ whole genome shotgun (WGS) entry which is preliminary data.</text>
</comment>
<dbReference type="AlphaFoldDB" id="A0AAV6TNK4"/>
<evidence type="ECO:0000313" key="2">
    <source>
        <dbReference type="Proteomes" id="UP000827092"/>
    </source>
</evidence>
<reference evidence="1 2" key="1">
    <citation type="journal article" date="2022" name="Nat. Ecol. Evol.">
        <title>A masculinizing supergene underlies an exaggerated male reproductive morph in a spider.</title>
        <authorList>
            <person name="Hendrickx F."/>
            <person name="De Corte Z."/>
            <person name="Sonet G."/>
            <person name="Van Belleghem S.M."/>
            <person name="Kostlbacher S."/>
            <person name="Vangestel C."/>
        </authorList>
    </citation>
    <scope>NUCLEOTIDE SEQUENCE [LARGE SCALE GENOMIC DNA]</scope>
    <source>
        <strain evidence="1">W744_W776</strain>
    </source>
</reference>
<organism evidence="1 2">
    <name type="scientific">Oedothorax gibbosus</name>
    <dbReference type="NCBI Taxonomy" id="931172"/>
    <lineage>
        <taxon>Eukaryota</taxon>
        <taxon>Metazoa</taxon>
        <taxon>Ecdysozoa</taxon>
        <taxon>Arthropoda</taxon>
        <taxon>Chelicerata</taxon>
        <taxon>Arachnida</taxon>
        <taxon>Araneae</taxon>
        <taxon>Araneomorphae</taxon>
        <taxon>Entelegynae</taxon>
        <taxon>Araneoidea</taxon>
        <taxon>Linyphiidae</taxon>
        <taxon>Erigoninae</taxon>
        <taxon>Oedothorax</taxon>
    </lineage>
</organism>
<accession>A0AAV6TNK4</accession>
<sequence>MYKTCDGAMVDKFNRKLDLFFFREKKIFKPSRDARNVGEILLPKPDQLLNIYFCRRGEYLSALSPTKKVTTLPKVDELCHFEPEKRQTPTGDRLLSEESLLILRTFSWSNLREMHFFLVMEKGNSRFLRVHSSIGISQ</sequence>
<name>A0AAV6TNK4_9ARAC</name>
<dbReference type="EMBL" id="JAFNEN010001782">
    <property type="protein sequence ID" value="KAG8173425.1"/>
    <property type="molecule type" value="Genomic_DNA"/>
</dbReference>
<proteinExistence type="predicted"/>
<dbReference type="Proteomes" id="UP000827092">
    <property type="component" value="Unassembled WGS sequence"/>
</dbReference>
<evidence type="ECO:0000313" key="1">
    <source>
        <dbReference type="EMBL" id="KAG8173425.1"/>
    </source>
</evidence>
<gene>
    <name evidence="1" type="ORF">JTE90_016079</name>
</gene>
<keyword evidence="2" id="KW-1185">Reference proteome</keyword>